<evidence type="ECO:0000256" key="3">
    <source>
        <dbReference type="ARBA" id="ARBA00022475"/>
    </source>
</evidence>
<feature type="transmembrane region" description="Helical" evidence="9">
    <location>
        <begin position="174"/>
        <end position="194"/>
    </location>
</feature>
<gene>
    <name evidence="12" type="ORF">ACFSBI_01270</name>
</gene>
<dbReference type="EMBL" id="JBHUEA010000001">
    <property type="protein sequence ID" value="MFD1720167.1"/>
    <property type="molecule type" value="Genomic_DNA"/>
</dbReference>
<dbReference type="PANTHER" id="PTHR32309">
    <property type="entry name" value="TYROSINE-PROTEIN KINASE"/>
    <property type="match status" value="1"/>
</dbReference>
<evidence type="ECO:0000256" key="9">
    <source>
        <dbReference type="SAM" id="Phobius"/>
    </source>
</evidence>
<dbReference type="PANTHER" id="PTHR32309:SF13">
    <property type="entry name" value="FERRIC ENTEROBACTIN TRANSPORT PROTEIN FEPE"/>
    <property type="match status" value="1"/>
</dbReference>
<dbReference type="Proteomes" id="UP001597347">
    <property type="component" value="Unassembled WGS sequence"/>
</dbReference>
<sequence length="457" mass="48574">MDIRDFLRTLRRNWAVIVATLALFLSVASAYTLLQRPVYSASATAIVANGANATVNDRAQGAVLAQDLVSTYSGLATKAAVLQRVIDELDLSTSVAQLRQNVSASVPAETQLITISADARAPRDAARIANSVTRNLGREVAELSPDASGAQAAAQVVQVDPATAPTSPSSPNTVLNLGVAVILGLLAGGGLAVLRQRLDTRIRDEDAMREVVAAPVLGEILDDPRADKRPLITAAGDDSRRAEAFRTLRTNLEFLDYDRGARSMVVTSSLPQEGKSVTAANLAVVLAEAGRQVILIDADLRRPRVAEMFGLEGRLGLTDVLIGATEFDDAQQAWGGQTGLTLLPAGRIPPNPSELLQSDAMMGLIEDLEERFDVVLFDTPPLVPVSDAAILTRRTSGALLVAAANRTRRPDLRRAAERLHQVDGTLLGTVLTMVPSRRSALYGYERLALPTVAGETS</sequence>
<dbReference type="Pfam" id="PF02706">
    <property type="entry name" value="Wzz"/>
    <property type="match status" value="1"/>
</dbReference>
<evidence type="ECO:0000256" key="7">
    <source>
        <dbReference type="ARBA" id="ARBA00022989"/>
    </source>
</evidence>
<dbReference type="GO" id="GO:0004715">
    <property type="term" value="F:non-membrane spanning protein tyrosine kinase activity"/>
    <property type="evidence" value="ECO:0007669"/>
    <property type="project" value="UniProtKB-EC"/>
</dbReference>
<accession>A0ABW4LA76</accession>
<evidence type="ECO:0000256" key="4">
    <source>
        <dbReference type="ARBA" id="ARBA00022692"/>
    </source>
</evidence>
<proteinExistence type="inferred from homology"/>
<evidence type="ECO:0000313" key="12">
    <source>
        <dbReference type="EMBL" id="MFD1720167.1"/>
    </source>
</evidence>
<dbReference type="RefSeq" id="WP_377931374.1">
    <property type="nucleotide sequence ID" value="NZ_JBHUEA010000001.1"/>
</dbReference>
<dbReference type="InterPro" id="IPR050445">
    <property type="entry name" value="Bact_polysacc_biosynth/exp"/>
</dbReference>
<keyword evidence="6" id="KW-0067">ATP-binding</keyword>
<keyword evidence="12" id="KW-0808">Transferase</keyword>
<keyword evidence="4 9" id="KW-0812">Transmembrane</keyword>
<keyword evidence="8 9" id="KW-0472">Membrane</keyword>
<evidence type="ECO:0000259" key="10">
    <source>
        <dbReference type="Pfam" id="PF01656"/>
    </source>
</evidence>
<keyword evidence="13" id="KW-1185">Reference proteome</keyword>
<feature type="domain" description="Polysaccharide chain length determinant N-terminal" evidence="11">
    <location>
        <begin position="1"/>
        <end position="89"/>
    </location>
</feature>
<dbReference type="CDD" id="cd05387">
    <property type="entry name" value="BY-kinase"/>
    <property type="match status" value="1"/>
</dbReference>
<comment type="caution">
    <text evidence="12">The sequence shown here is derived from an EMBL/GenBank/DDBJ whole genome shotgun (WGS) entry which is preliminary data.</text>
</comment>
<dbReference type="InterPro" id="IPR005702">
    <property type="entry name" value="Wzc-like_C"/>
</dbReference>
<keyword evidence="3" id="KW-1003">Cell membrane</keyword>
<keyword evidence="7 9" id="KW-1133">Transmembrane helix</keyword>
<reference evidence="13" key="1">
    <citation type="journal article" date="2019" name="Int. J. Syst. Evol. Microbiol.">
        <title>The Global Catalogue of Microorganisms (GCM) 10K type strain sequencing project: providing services to taxonomists for standard genome sequencing and annotation.</title>
        <authorList>
            <consortium name="The Broad Institute Genomics Platform"/>
            <consortium name="The Broad Institute Genome Sequencing Center for Infectious Disease"/>
            <person name="Wu L."/>
            <person name="Ma J."/>
        </authorList>
    </citation>
    <scope>NUCLEOTIDE SEQUENCE [LARGE SCALE GENOMIC DNA]</scope>
    <source>
        <strain evidence="13">CGMCC 1.12471</strain>
    </source>
</reference>
<dbReference type="InterPro" id="IPR002586">
    <property type="entry name" value="CobQ/CobB/MinD/ParA_Nub-bd_dom"/>
</dbReference>
<name>A0ABW4LA76_9MICO</name>
<dbReference type="NCBIfam" id="TIGR01007">
    <property type="entry name" value="eps_fam"/>
    <property type="match status" value="1"/>
</dbReference>
<feature type="domain" description="CobQ/CobB/MinD/ParA nucleotide binding" evidence="10">
    <location>
        <begin position="273"/>
        <end position="441"/>
    </location>
</feature>
<comment type="similarity">
    <text evidence="2">Belongs to the CpsC/CapA family.</text>
</comment>
<dbReference type="EC" id="2.7.10.2" evidence="12"/>
<dbReference type="InterPro" id="IPR027417">
    <property type="entry name" value="P-loop_NTPase"/>
</dbReference>
<organism evidence="12 13">
    <name type="scientific">Amnibacterium endophyticum</name>
    <dbReference type="NCBI Taxonomy" id="2109337"/>
    <lineage>
        <taxon>Bacteria</taxon>
        <taxon>Bacillati</taxon>
        <taxon>Actinomycetota</taxon>
        <taxon>Actinomycetes</taxon>
        <taxon>Micrococcales</taxon>
        <taxon>Microbacteriaceae</taxon>
        <taxon>Amnibacterium</taxon>
    </lineage>
</organism>
<dbReference type="Gene3D" id="3.40.50.300">
    <property type="entry name" value="P-loop containing nucleotide triphosphate hydrolases"/>
    <property type="match status" value="1"/>
</dbReference>
<keyword evidence="5" id="KW-0547">Nucleotide-binding</keyword>
<evidence type="ECO:0000259" key="11">
    <source>
        <dbReference type="Pfam" id="PF02706"/>
    </source>
</evidence>
<evidence type="ECO:0000256" key="5">
    <source>
        <dbReference type="ARBA" id="ARBA00022741"/>
    </source>
</evidence>
<evidence type="ECO:0000313" key="13">
    <source>
        <dbReference type="Proteomes" id="UP001597347"/>
    </source>
</evidence>
<protein>
    <submittedName>
        <fullName evidence="12">Polysaccharide biosynthesis tyrosine autokinase</fullName>
        <ecNumber evidence="12">2.7.10.2</ecNumber>
    </submittedName>
</protein>
<evidence type="ECO:0000256" key="8">
    <source>
        <dbReference type="ARBA" id="ARBA00023136"/>
    </source>
</evidence>
<dbReference type="InterPro" id="IPR003856">
    <property type="entry name" value="LPS_length_determ_N"/>
</dbReference>
<dbReference type="SUPFAM" id="SSF52540">
    <property type="entry name" value="P-loop containing nucleoside triphosphate hydrolases"/>
    <property type="match status" value="1"/>
</dbReference>
<comment type="subcellular location">
    <subcellularLocation>
        <location evidence="1">Cell membrane</location>
        <topology evidence="1">Multi-pass membrane protein</topology>
    </subcellularLocation>
</comment>
<evidence type="ECO:0000256" key="2">
    <source>
        <dbReference type="ARBA" id="ARBA00006683"/>
    </source>
</evidence>
<dbReference type="Pfam" id="PF01656">
    <property type="entry name" value="CbiA"/>
    <property type="match status" value="1"/>
</dbReference>
<evidence type="ECO:0000256" key="6">
    <source>
        <dbReference type="ARBA" id="ARBA00022840"/>
    </source>
</evidence>
<evidence type="ECO:0000256" key="1">
    <source>
        <dbReference type="ARBA" id="ARBA00004651"/>
    </source>
</evidence>